<dbReference type="Pfam" id="PF12686">
    <property type="entry name" value="DUF3800"/>
    <property type="match status" value="1"/>
</dbReference>
<proteinExistence type="predicted"/>
<organism evidence="1 2">
    <name type="scientific">Lancefieldella parvula</name>
    <dbReference type="NCBI Taxonomy" id="1382"/>
    <lineage>
        <taxon>Bacteria</taxon>
        <taxon>Bacillati</taxon>
        <taxon>Actinomycetota</taxon>
        <taxon>Coriobacteriia</taxon>
        <taxon>Coriobacteriales</taxon>
        <taxon>Atopobiaceae</taxon>
        <taxon>Lancefieldella</taxon>
    </lineage>
</organism>
<accession>A0A9E7AGR6</accession>
<gene>
    <name evidence="1" type="ORF">M3I19_00730</name>
</gene>
<protein>
    <submittedName>
        <fullName evidence="1">DUF3800 domain-containing protein</fullName>
    </submittedName>
</protein>
<evidence type="ECO:0000313" key="1">
    <source>
        <dbReference type="EMBL" id="UQF78259.1"/>
    </source>
</evidence>
<dbReference type="Proteomes" id="UP000831562">
    <property type="component" value="Chromosome"/>
</dbReference>
<dbReference type="EMBL" id="CP097092">
    <property type="protein sequence ID" value="UQF78259.1"/>
    <property type="molecule type" value="Genomic_DNA"/>
</dbReference>
<reference evidence="1" key="1">
    <citation type="submission" date="2022-05" db="EMBL/GenBank/DDBJ databases">
        <title>Using nanopore sequencing to obtain complete genomes from saliva samples.</title>
        <authorList>
            <person name="Baker J.L."/>
        </authorList>
    </citation>
    <scope>NUCLEOTIDE SEQUENCE</scope>
    <source>
        <strain evidence="1">JCVI-JB-Lp32</strain>
    </source>
</reference>
<name>A0A9E7AGR6_9ACTN</name>
<dbReference type="InterPro" id="IPR024524">
    <property type="entry name" value="DUF3800"/>
</dbReference>
<sequence>MERLFVYIDESGTFDRVNYDYFVYGGILVLGEKAKTDLIHKQKKLEKIIKRKLSIDPTDELKASRLSLKVEKRFIRLSTNNVVRFAVVIRQKKLHEYVFNTKHDKQRYLDFALKIAIKRALQRCFRQNIYQKEHIDSMAVVVDEHSSSTSGKYNLHQTINAEFRTGVYNPEWNHLYPPVFSKDFPEIQVNYVDSAKTTLVRVADITANWVYRAYRDLNEDASTWNELDEIVKDIDIYHLP</sequence>
<evidence type="ECO:0000313" key="2">
    <source>
        <dbReference type="Proteomes" id="UP000831562"/>
    </source>
</evidence>
<dbReference type="AlphaFoldDB" id="A0A9E7AGR6"/>